<evidence type="ECO:0000256" key="3">
    <source>
        <dbReference type="ARBA" id="ARBA00004991"/>
    </source>
</evidence>
<feature type="domain" description="TLC" evidence="10">
    <location>
        <begin position="89"/>
        <end position="306"/>
    </location>
</feature>
<evidence type="ECO:0000256" key="4">
    <source>
        <dbReference type="ARBA" id="ARBA00022692"/>
    </source>
</evidence>
<accession>A0A8B7Z968</accession>
<dbReference type="RefSeq" id="XP_022099811.1">
    <property type="nucleotide sequence ID" value="XM_022244119.1"/>
</dbReference>
<evidence type="ECO:0000256" key="5">
    <source>
        <dbReference type="ARBA" id="ARBA00022989"/>
    </source>
</evidence>
<feature type="transmembrane region" description="Helical" evidence="9">
    <location>
        <begin position="168"/>
        <end position="187"/>
    </location>
</feature>
<feature type="region of interest" description="Disordered" evidence="8">
    <location>
        <begin position="355"/>
        <end position="377"/>
    </location>
</feature>
<dbReference type="KEGG" id="aplc:110984193"/>
<dbReference type="OMA" id="HVLNLKI"/>
<dbReference type="AlphaFoldDB" id="A0A8B7Z968"/>
<dbReference type="SMART" id="SM00724">
    <property type="entry name" value="TLC"/>
    <property type="match status" value="1"/>
</dbReference>
<feature type="transmembrane region" description="Helical" evidence="9">
    <location>
        <begin position="231"/>
        <end position="251"/>
    </location>
</feature>
<dbReference type="Proteomes" id="UP000694845">
    <property type="component" value="Unplaced"/>
</dbReference>
<comment type="pathway">
    <text evidence="2">Lipid metabolism; sphingolipid metabolism.</text>
</comment>
<feature type="transmembrane region" description="Helical" evidence="9">
    <location>
        <begin position="95"/>
        <end position="113"/>
    </location>
</feature>
<gene>
    <name evidence="12" type="primary">LOC110984193</name>
</gene>
<dbReference type="PROSITE" id="PS50922">
    <property type="entry name" value="TLC"/>
    <property type="match status" value="1"/>
</dbReference>
<dbReference type="OrthoDB" id="537032at2759"/>
<feature type="transmembrane region" description="Helical" evidence="9">
    <location>
        <begin position="193"/>
        <end position="210"/>
    </location>
</feature>
<keyword evidence="4 7" id="KW-0812">Transmembrane</keyword>
<dbReference type="GO" id="GO:0050291">
    <property type="term" value="F:sphingosine N-acyltransferase activity"/>
    <property type="evidence" value="ECO:0007669"/>
    <property type="project" value="InterPro"/>
</dbReference>
<keyword evidence="5 9" id="KW-1133">Transmembrane helix</keyword>
<reference evidence="12" key="1">
    <citation type="submission" date="2025-08" db="UniProtKB">
        <authorList>
            <consortium name="RefSeq"/>
        </authorList>
    </citation>
    <scope>IDENTIFICATION</scope>
</reference>
<dbReference type="InterPro" id="IPR016439">
    <property type="entry name" value="Lag1/Lac1-like"/>
</dbReference>
<dbReference type="GO" id="GO:0016020">
    <property type="term" value="C:membrane"/>
    <property type="evidence" value="ECO:0007669"/>
    <property type="project" value="UniProtKB-SubCell"/>
</dbReference>
<feature type="transmembrane region" description="Helical" evidence="9">
    <location>
        <begin position="281"/>
        <end position="302"/>
    </location>
</feature>
<sequence>MGFSDFFFYPDYYGLVKTFLVEMPEYYSTEPVHPDGFLGEVRTYCEAKWSDLYLVVLLAITWTILRYLLTLFVLKPTALSCNLTKGNVTKMAESSWRMFFYVISWSYVAYVVSQSEFDIFGDPPSIFKGWQPAMVVPPLIYWAYAIECSFYLHCFFATIFLDVWRSDSVMLVMHHVLTLSLIGFSYASRYHNVGILVLFCHDFCDICLEFSKINIYFKIRADGTFHGIHEFLANVGFVVFTSSWLVLRMYWFPLKVLYSILPSTAKIYYTDHLPFGMEFNIMLWLLFGMDIYWFSFIVIFLVRIVTGSMKELEDIREETDEEVLKIKKTKELEELQKKGGAETTEQVCNGVVDGTIKNGDGLKQRHPHPDENGKDSH</sequence>
<evidence type="ECO:0000256" key="6">
    <source>
        <dbReference type="ARBA" id="ARBA00023136"/>
    </source>
</evidence>
<protein>
    <submittedName>
        <fullName evidence="12">Ceramide synthase 1-like</fullName>
    </submittedName>
</protein>
<dbReference type="UniPathway" id="UPA00222"/>
<organism evidence="11 12">
    <name type="scientific">Acanthaster planci</name>
    <name type="common">Crown-of-thorns starfish</name>
    <dbReference type="NCBI Taxonomy" id="133434"/>
    <lineage>
        <taxon>Eukaryota</taxon>
        <taxon>Metazoa</taxon>
        <taxon>Echinodermata</taxon>
        <taxon>Eleutherozoa</taxon>
        <taxon>Asterozoa</taxon>
        <taxon>Asteroidea</taxon>
        <taxon>Valvatacea</taxon>
        <taxon>Valvatida</taxon>
        <taxon>Acanthasteridae</taxon>
        <taxon>Acanthaster</taxon>
    </lineage>
</organism>
<keyword evidence="6 7" id="KW-0472">Membrane</keyword>
<evidence type="ECO:0000313" key="11">
    <source>
        <dbReference type="Proteomes" id="UP000694845"/>
    </source>
</evidence>
<dbReference type="GeneID" id="110984193"/>
<keyword evidence="11" id="KW-1185">Reference proteome</keyword>
<evidence type="ECO:0000256" key="7">
    <source>
        <dbReference type="PROSITE-ProRule" id="PRU00205"/>
    </source>
</evidence>
<feature type="compositionally biased region" description="Basic and acidic residues" evidence="8">
    <location>
        <begin position="360"/>
        <end position="377"/>
    </location>
</feature>
<evidence type="ECO:0000256" key="1">
    <source>
        <dbReference type="ARBA" id="ARBA00004141"/>
    </source>
</evidence>
<dbReference type="InterPro" id="IPR006634">
    <property type="entry name" value="TLC-dom"/>
</dbReference>
<comment type="pathway">
    <text evidence="3">Sphingolipid metabolism.</text>
</comment>
<dbReference type="PANTHER" id="PTHR12560">
    <property type="entry name" value="LONGEVITY ASSURANCE FACTOR 1 LAG1"/>
    <property type="match status" value="1"/>
</dbReference>
<feature type="transmembrane region" description="Helical" evidence="9">
    <location>
        <begin position="52"/>
        <end position="74"/>
    </location>
</feature>
<evidence type="ECO:0000256" key="2">
    <source>
        <dbReference type="ARBA" id="ARBA00004760"/>
    </source>
</evidence>
<evidence type="ECO:0000256" key="8">
    <source>
        <dbReference type="SAM" id="MobiDB-lite"/>
    </source>
</evidence>
<dbReference type="GO" id="GO:0046513">
    <property type="term" value="P:ceramide biosynthetic process"/>
    <property type="evidence" value="ECO:0007669"/>
    <property type="project" value="InterPro"/>
</dbReference>
<evidence type="ECO:0000256" key="9">
    <source>
        <dbReference type="SAM" id="Phobius"/>
    </source>
</evidence>
<evidence type="ECO:0000259" key="10">
    <source>
        <dbReference type="PROSITE" id="PS50922"/>
    </source>
</evidence>
<dbReference type="Pfam" id="PF03798">
    <property type="entry name" value="TRAM_LAG1_CLN8"/>
    <property type="match status" value="1"/>
</dbReference>
<dbReference type="CTD" id="10715"/>
<name>A0A8B7Z968_ACAPL</name>
<dbReference type="PANTHER" id="PTHR12560:SF58">
    <property type="entry name" value="CERAMIDE SYNTHASE 1"/>
    <property type="match status" value="1"/>
</dbReference>
<proteinExistence type="predicted"/>
<feature type="transmembrane region" description="Helical" evidence="9">
    <location>
        <begin position="139"/>
        <end position="161"/>
    </location>
</feature>
<evidence type="ECO:0000313" key="12">
    <source>
        <dbReference type="RefSeq" id="XP_022099811.1"/>
    </source>
</evidence>
<comment type="subcellular location">
    <subcellularLocation>
        <location evidence="1">Membrane</location>
        <topology evidence="1">Multi-pass membrane protein</topology>
    </subcellularLocation>
</comment>